<organism evidence="2 3">
    <name type="scientific">Microbacterium marinilacus</name>
    <dbReference type="NCBI Taxonomy" id="415209"/>
    <lineage>
        <taxon>Bacteria</taxon>
        <taxon>Bacillati</taxon>
        <taxon>Actinomycetota</taxon>
        <taxon>Actinomycetes</taxon>
        <taxon>Micrococcales</taxon>
        <taxon>Microbacteriaceae</taxon>
        <taxon>Microbacterium</taxon>
    </lineage>
</organism>
<proteinExistence type="predicted"/>
<reference evidence="3" key="1">
    <citation type="journal article" date="2019" name="Int. J. Syst. Evol. Microbiol.">
        <title>The Global Catalogue of Microorganisms (GCM) 10K type strain sequencing project: providing services to taxonomists for standard genome sequencing and annotation.</title>
        <authorList>
            <consortium name="The Broad Institute Genomics Platform"/>
            <consortium name="The Broad Institute Genome Sequencing Center for Infectious Disease"/>
            <person name="Wu L."/>
            <person name="Ma J."/>
        </authorList>
    </citation>
    <scope>NUCLEOTIDE SEQUENCE [LARGE SCALE GENOMIC DNA]</scope>
    <source>
        <strain evidence="3">JCM 16546</strain>
    </source>
</reference>
<dbReference type="InterPro" id="IPR016181">
    <property type="entry name" value="Acyl_CoA_acyltransferase"/>
</dbReference>
<gene>
    <name evidence="2" type="ORF">GCM10022202_28610</name>
</gene>
<evidence type="ECO:0000259" key="1">
    <source>
        <dbReference type="Pfam" id="PF13480"/>
    </source>
</evidence>
<evidence type="ECO:0000313" key="2">
    <source>
        <dbReference type="EMBL" id="GAA3664812.1"/>
    </source>
</evidence>
<dbReference type="EMBL" id="BAAAYV010000017">
    <property type="protein sequence ID" value="GAA3664812.1"/>
    <property type="molecule type" value="Genomic_DNA"/>
</dbReference>
<dbReference type="Pfam" id="PF13480">
    <property type="entry name" value="Acetyltransf_6"/>
    <property type="match status" value="1"/>
</dbReference>
<keyword evidence="3" id="KW-1185">Reference proteome</keyword>
<dbReference type="InterPro" id="IPR038740">
    <property type="entry name" value="BioF2-like_GNAT_dom"/>
</dbReference>
<accession>A0ABP7BPG7</accession>
<comment type="caution">
    <text evidence="2">The sequence shown here is derived from an EMBL/GenBank/DDBJ whole genome shotgun (WGS) entry which is preliminary data.</text>
</comment>
<feature type="domain" description="BioF2-like acetyltransferase" evidence="1">
    <location>
        <begin position="194"/>
        <end position="325"/>
    </location>
</feature>
<protein>
    <recommendedName>
        <fullName evidence="1">BioF2-like acetyltransferase domain-containing protein</fullName>
    </recommendedName>
</protein>
<sequence>MRVADLTARDVERWRALADRALEPNVYLDPRWLIPSQRLHPDAGDLMVLLAEDDDALRGLLAFTVEPAWRGLPFRAVSTAGRFLGTHAERHHPLVDRDAVDATVDALLSGVGEHGLPGLLVLHKFVGDGPLADALAATLSRHGMREEEVGRRAWAFARAGYAPPTPGRASADRVEDRQGVELPAELALPTAGAKAVRNLRRSIRGLQAAVDEPVALMDRSDESDRVGAFLALQSAGWKGDAAAGGLAMGLAPATAGWFRAIAEAFQADGDLRLFSLEAGDEVLHMAVNLRSGDGVFGFIDSYDERFSRFSVGHIGRVLGLARMSATDAERFFDPDLDPFYTSGTGLYPDRRDRVDLLVGTSASSRLLLRALPLARRVRDRARRGVRASG</sequence>
<dbReference type="Proteomes" id="UP001410795">
    <property type="component" value="Unassembled WGS sequence"/>
</dbReference>
<name>A0ABP7BPG7_9MICO</name>
<dbReference type="SUPFAM" id="SSF55729">
    <property type="entry name" value="Acyl-CoA N-acyltransferases (Nat)"/>
    <property type="match status" value="1"/>
</dbReference>
<evidence type="ECO:0000313" key="3">
    <source>
        <dbReference type="Proteomes" id="UP001410795"/>
    </source>
</evidence>